<dbReference type="OrthoDB" id="17328at2759"/>
<gene>
    <name evidence="2" type="ORF">BCR42DRAFT_415386</name>
</gene>
<name>A0A1X2IHS5_9FUNG</name>
<reference evidence="2 3" key="1">
    <citation type="submission" date="2016-07" db="EMBL/GenBank/DDBJ databases">
        <title>Pervasive Adenine N6-methylation of Active Genes in Fungi.</title>
        <authorList>
            <consortium name="DOE Joint Genome Institute"/>
            <person name="Mondo S.J."/>
            <person name="Dannebaum R.O."/>
            <person name="Kuo R.C."/>
            <person name="Labutti K."/>
            <person name="Haridas S."/>
            <person name="Kuo A."/>
            <person name="Salamov A."/>
            <person name="Ahrendt S.R."/>
            <person name="Lipzen A."/>
            <person name="Sullivan W."/>
            <person name="Andreopoulos W.B."/>
            <person name="Clum A."/>
            <person name="Lindquist E."/>
            <person name="Daum C."/>
            <person name="Ramamoorthy G.K."/>
            <person name="Gryganskyi A."/>
            <person name="Culley D."/>
            <person name="Magnuson J.K."/>
            <person name="James T.Y."/>
            <person name="O'Malley M.A."/>
            <person name="Stajich J.E."/>
            <person name="Spatafora J.W."/>
            <person name="Visel A."/>
            <person name="Grigoriev I.V."/>
        </authorList>
    </citation>
    <scope>NUCLEOTIDE SEQUENCE [LARGE SCALE GENOMIC DNA]</scope>
    <source>
        <strain evidence="2 3">NRRL 1336</strain>
    </source>
</reference>
<feature type="transmembrane region" description="Helical" evidence="1">
    <location>
        <begin position="116"/>
        <end position="136"/>
    </location>
</feature>
<dbReference type="Pfam" id="PF14808">
    <property type="entry name" value="TMEM164"/>
    <property type="match status" value="1"/>
</dbReference>
<dbReference type="Proteomes" id="UP000193560">
    <property type="component" value="Unassembled WGS sequence"/>
</dbReference>
<feature type="transmembrane region" description="Helical" evidence="1">
    <location>
        <begin position="48"/>
        <end position="67"/>
    </location>
</feature>
<dbReference type="AlphaFoldDB" id="A0A1X2IHS5"/>
<feature type="transmembrane region" description="Helical" evidence="1">
    <location>
        <begin position="175"/>
        <end position="193"/>
    </location>
</feature>
<keyword evidence="1" id="KW-0472">Membrane</keyword>
<keyword evidence="1" id="KW-0812">Transmembrane</keyword>
<protein>
    <submittedName>
        <fullName evidence="2">TMEM164 family-domain-containing protein</fullName>
    </submittedName>
</protein>
<feature type="transmembrane region" description="Helical" evidence="1">
    <location>
        <begin position="88"/>
        <end position="110"/>
    </location>
</feature>
<keyword evidence="1" id="KW-1133">Transmembrane helix</keyword>
<comment type="caution">
    <text evidence="2">The sequence shown here is derived from an EMBL/GenBank/DDBJ whole genome shotgun (WGS) entry which is preliminary data.</text>
</comment>
<feature type="transmembrane region" description="Helical" evidence="1">
    <location>
        <begin position="205"/>
        <end position="232"/>
    </location>
</feature>
<dbReference type="EMBL" id="MCGE01000011">
    <property type="protein sequence ID" value="ORZ16583.1"/>
    <property type="molecule type" value="Genomic_DNA"/>
</dbReference>
<accession>A0A1X2IHS5</accession>
<dbReference type="PANTHER" id="PTHR20948">
    <property type="entry name" value="TRANSMEMBRANE PROTEIN 164"/>
    <property type="match status" value="1"/>
</dbReference>
<proteinExistence type="predicted"/>
<keyword evidence="3" id="KW-1185">Reference proteome</keyword>
<dbReference type="InterPro" id="IPR026508">
    <property type="entry name" value="TMEM164"/>
</dbReference>
<evidence type="ECO:0000256" key="1">
    <source>
        <dbReference type="SAM" id="Phobius"/>
    </source>
</evidence>
<sequence>MAMATMLQMMGDTLKSLSFDFPPSHQTDFADSLGGAWFVSPTQHALEIVFLVPLFTGMTIYFGNRAWGKHTEAYRLLNSKHPVPKASILERIIVVLMIGSFGITCAHKTVTQTLLFLMQPCHASALLLIIVMVWPFKQAPLIPRLLLNIYYYTLWGTILALIFPDLRDHDMFGEIFNFFLEHLLILIVPMYLISNPRYVTLPPSLDMALFSFFLYAFYHSPVLHLFSLWSGYNLNYTIVPPALGFLVETGPNYRYVMYTAALLNMFWTRYLVMENYHNLVRWFRQRSKLKSY</sequence>
<dbReference type="PANTHER" id="PTHR20948:SF2">
    <property type="entry name" value="TRANSMEMBRANE PROTEIN 164"/>
    <property type="match status" value="1"/>
</dbReference>
<evidence type="ECO:0000313" key="3">
    <source>
        <dbReference type="Proteomes" id="UP000193560"/>
    </source>
</evidence>
<feature type="transmembrane region" description="Helical" evidence="1">
    <location>
        <begin position="145"/>
        <end position="163"/>
    </location>
</feature>
<evidence type="ECO:0000313" key="2">
    <source>
        <dbReference type="EMBL" id="ORZ16583.1"/>
    </source>
</evidence>
<organism evidence="2 3">
    <name type="scientific">Absidia repens</name>
    <dbReference type="NCBI Taxonomy" id="90262"/>
    <lineage>
        <taxon>Eukaryota</taxon>
        <taxon>Fungi</taxon>
        <taxon>Fungi incertae sedis</taxon>
        <taxon>Mucoromycota</taxon>
        <taxon>Mucoromycotina</taxon>
        <taxon>Mucoromycetes</taxon>
        <taxon>Mucorales</taxon>
        <taxon>Cunninghamellaceae</taxon>
        <taxon>Absidia</taxon>
    </lineage>
</organism>